<sequence>MVSARFSQKICNFRCDNGGEFVNQGVRDFFAEKGIGSRVEWSIRAHELIYFGHSMVYVTWFQPSVNSCIFDKPMSHFGSTRSKLDSHSRKCFMLGYCDSGYRLWRTDLKRAIVASSVKFDETKTKFEERYWDHEWQETSQAKSPKESQKGTDSGGEQKTIDEEVNSLVESETWEAVILPEGKTAIKSRWVFTLKHDKDGNFERCKARLPNDDVTKECIVNSKPYRELVGSLMYTCLTTRPDICAAVNFYSLKRVRRYLKGALDLGLRFKGISDIPLLGYADADFANQPDRKSVTGYLLEMYGDADCWATMKQQTSEFVALASATVQLLWLMQLFTDLGIELCKPITVFEDNQSCICAVGSWEQKRFKHIDKV</sequence>
<dbReference type="PANTHER" id="PTHR11439">
    <property type="entry name" value="GAG-POL-RELATED RETROTRANSPOSON"/>
    <property type="match status" value="1"/>
</dbReference>
<dbReference type="Proteomes" id="UP001159363">
    <property type="component" value="Chromosome 12"/>
</dbReference>
<organism evidence="3 4">
    <name type="scientific">Dryococelus australis</name>
    <dbReference type="NCBI Taxonomy" id="614101"/>
    <lineage>
        <taxon>Eukaryota</taxon>
        <taxon>Metazoa</taxon>
        <taxon>Ecdysozoa</taxon>
        <taxon>Arthropoda</taxon>
        <taxon>Hexapoda</taxon>
        <taxon>Insecta</taxon>
        <taxon>Pterygota</taxon>
        <taxon>Neoptera</taxon>
        <taxon>Polyneoptera</taxon>
        <taxon>Phasmatodea</taxon>
        <taxon>Verophasmatodea</taxon>
        <taxon>Anareolatae</taxon>
        <taxon>Phasmatidae</taxon>
        <taxon>Eurycanthinae</taxon>
        <taxon>Dryococelus</taxon>
    </lineage>
</organism>
<keyword evidence="4" id="KW-1185">Reference proteome</keyword>
<name>A0ABQ9GDB5_9NEOP</name>
<feature type="domain" description="Retroviral polymerase SH3-like" evidence="2">
    <location>
        <begin position="80"/>
        <end position="125"/>
    </location>
</feature>
<proteinExistence type="predicted"/>
<evidence type="ECO:0000313" key="3">
    <source>
        <dbReference type="EMBL" id="KAJ8869487.1"/>
    </source>
</evidence>
<reference evidence="3 4" key="1">
    <citation type="submission" date="2023-02" db="EMBL/GenBank/DDBJ databases">
        <title>LHISI_Scaffold_Assembly.</title>
        <authorList>
            <person name="Stuart O.P."/>
            <person name="Cleave R."/>
            <person name="Magrath M.J.L."/>
            <person name="Mikheyev A.S."/>
        </authorList>
    </citation>
    <scope>NUCLEOTIDE SEQUENCE [LARGE SCALE GENOMIC DNA]</scope>
    <source>
        <strain evidence="3">Daus_M_001</strain>
        <tissue evidence="3">Leg muscle</tissue>
    </source>
</reference>
<dbReference type="Pfam" id="PF25597">
    <property type="entry name" value="SH3_retrovirus"/>
    <property type="match status" value="1"/>
</dbReference>
<dbReference type="InterPro" id="IPR057670">
    <property type="entry name" value="SH3_retrovirus"/>
</dbReference>
<dbReference type="CDD" id="cd09272">
    <property type="entry name" value="RNase_HI_RT_Ty1"/>
    <property type="match status" value="1"/>
</dbReference>
<evidence type="ECO:0000313" key="4">
    <source>
        <dbReference type="Proteomes" id="UP001159363"/>
    </source>
</evidence>
<comment type="caution">
    <text evidence="3">The sequence shown here is derived from an EMBL/GenBank/DDBJ whole genome shotgun (WGS) entry which is preliminary data.</text>
</comment>
<evidence type="ECO:0000256" key="1">
    <source>
        <dbReference type="SAM" id="MobiDB-lite"/>
    </source>
</evidence>
<dbReference type="EMBL" id="JARBHB010000013">
    <property type="protein sequence ID" value="KAJ8869487.1"/>
    <property type="molecule type" value="Genomic_DNA"/>
</dbReference>
<dbReference type="PANTHER" id="PTHR11439:SF467">
    <property type="entry name" value="INTEGRASE CATALYTIC DOMAIN-CONTAINING PROTEIN"/>
    <property type="match status" value="1"/>
</dbReference>
<feature type="region of interest" description="Disordered" evidence="1">
    <location>
        <begin position="137"/>
        <end position="161"/>
    </location>
</feature>
<accession>A0ABQ9GDB5</accession>
<gene>
    <name evidence="3" type="ORF">PR048_028478</name>
</gene>
<evidence type="ECO:0000259" key="2">
    <source>
        <dbReference type="Pfam" id="PF25597"/>
    </source>
</evidence>
<protein>
    <recommendedName>
        <fullName evidence="2">Retroviral polymerase SH3-like domain-containing protein</fullName>
    </recommendedName>
</protein>